<dbReference type="SUPFAM" id="SSF52047">
    <property type="entry name" value="RNI-like"/>
    <property type="match status" value="1"/>
</dbReference>
<reference evidence="1 2" key="1">
    <citation type="submission" date="2019-10" db="EMBL/GenBank/DDBJ databases">
        <authorList>
            <person name="Palmer J.M."/>
        </authorList>
    </citation>
    <scope>NUCLEOTIDE SEQUENCE [LARGE SCALE GENOMIC DNA]</scope>
    <source>
        <strain evidence="1 2">TWF694</strain>
    </source>
</reference>
<evidence type="ECO:0000313" key="2">
    <source>
        <dbReference type="Proteomes" id="UP001365542"/>
    </source>
</evidence>
<protein>
    <recommendedName>
        <fullName evidence="3">F-box domain-containing protein</fullName>
    </recommendedName>
</protein>
<proteinExistence type="predicted"/>
<organism evidence="1 2">
    <name type="scientific">Orbilia ellipsospora</name>
    <dbReference type="NCBI Taxonomy" id="2528407"/>
    <lineage>
        <taxon>Eukaryota</taxon>
        <taxon>Fungi</taxon>
        <taxon>Dikarya</taxon>
        <taxon>Ascomycota</taxon>
        <taxon>Pezizomycotina</taxon>
        <taxon>Orbiliomycetes</taxon>
        <taxon>Orbiliales</taxon>
        <taxon>Orbiliaceae</taxon>
        <taxon>Orbilia</taxon>
    </lineage>
</organism>
<comment type="caution">
    <text evidence="1">The sequence shown here is derived from an EMBL/GenBank/DDBJ whole genome shotgun (WGS) entry which is preliminary data.</text>
</comment>
<evidence type="ECO:0008006" key="3">
    <source>
        <dbReference type="Google" id="ProtNLM"/>
    </source>
</evidence>
<evidence type="ECO:0000313" key="1">
    <source>
        <dbReference type="EMBL" id="KAK6542747.1"/>
    </source>
</evidence>
<sequence>MDIFAVALLISEDFESVMTSSNFALGNVRRLEIIPDNSVYGGILRNPSNRGLQGAEDLLLRLILHRLSPGQLRSISISLAGGISTETAVFLMKTQTNLKNIDFSTNTRPREAAYGDLLSCKPCFSKLESFGFYIGRFEEAASVPFAFIHNTLRDNCRSLKSLFLSFDKKSELFAELENDLASPHIDQTFTARILQLFARTPRKDEEFIQFPSLNQLRIRSFPSFEIICQLADPPLINRFNWGNIKMLRIDDCENADGLLRSVAGKMPSLKVLQIQSSCTWETMEDVLPRLAPLEVFHIVFSVDGDPPAENAFDVLDVHRKSLRSLWLECDSDHRMVEETISHLILSGSKPLSHKHWPKLEQLSLQLTDNYVIFHPIDTLRYLRILHPPDYDHRSLEQEKERVRKLCETLLRGTLAREGRLPILQVVAVMVFDQVPRNKHRALFPAYFVVEFVRTLLGDWTVLLSQGTHHDIRRLFPDMTMIEFERNERLWGGVDGSILS</sequence>
<dbReference type="AlphaFoldDB" id="A0AAV9XKV7"/>
<dbReference type="Gene3D" id="3.80.10.10">
    <property type="entry name" value="Ribonuclease Inhibitor"/>
    <property type="match status" value="1"/>
</dbReference>
<keyword evidence="2" id="KW-1185">Reference proteome</keyword>
<dbReference type="EMBL" id="JAVHJO010000002">
    <property type="protein sequence ID" value="KAK6542747.1"/>
    <property type="molecule type" value="Genomic_DNA"/>
</dbReference>
<dbReference type="InterPro" id="IPR032675">
    <property type="entry name" value="LRR_dom_sf"/>
</dbReference>
<name>A0AAV9XKV7_9PEZI</name>
<dbReference type="Proteomes" id="UP001365542">
    <property type="component" value="Unassembled WGS sequence"/>
</dbReference>
<accession>A0AAV9XKV7</accession>
<gene>
    <name evidence="1" type="ORF">TWF694_006688</name>
</gene>